<dbReference type="Proteomes" id="UP000315827">
    <property type="component" value="Unassembled WGS sequence"/>
</dbReference>
<dbReference type="PROSITE" id="PS51257">
    <property type="entry name" value="PROKAR_LIPOPROTEIN"/>
    <property type="match status" value="1"/>
</dbReference>
<name>A0A5C6KMS7_PARDI</name>
<evidence type="ECO:0000313" key="2">
    <source>
        <dbReference type="EMBL" id="TWV64123.1"/>
    </source>
</evidence>
<evidence type="ECO:0000313" key="3">
    <source>
        <dbReference type="Proteomes" id="UP000315827"/>
    </source>
</evidence>
<dbReference type="InterPro" id="IPR032594">
    <property type="entry name" value="DUF4906"/>
</dbReference>
<proteinExistence type="predicted"/>
<feature type="domain" description="DUF4906" evidence="1">
    <location>
        <begin position="306"/>
        <end position="378"/>
    </location>
</feature>
<evidence type="ECO:0000259" key="1">
    <source>
        <dbReference type="Pfam" id="PF16249"/>
    </source>
</evidence>
<accession>A0A5C6KMS7</accession>
<dbReference type="Pfam" id="PF16249">
    <property type="entry name" value="DUF4906"/>
    <property type="match status" value="1"/>
</dbReference>
<comment type="caution">
    <text evidence="2">The sequence shown here is derived from an EMBL/GenBank/DDBJ whole genome shotgun (WGS) entry which is preliminary data.</text>
</comment>
<sequence length="827" mass="90787">MEVIGIKLQKAVLIMMSIVSMSGMSSCEDRLDSPCPSTGGGKTVEVSLSVGIADEDDAARLTGNPVSSKVSGMASGFGFNVSLGSTEITKAISVEFAKPDKLYGLQIVQYKFGSYDTAPIGKIDLSSSDLEIGSSFTGELSDNDGDYCQLLVVARGKNTVGTFTVGSLMGKKLSDIQKDTASVSMIEAITPEAYAANSNVINAMPYVLHLPKVRLVNDGGTYKIQSPDGEDVRILLRRLAVRLTLSWKNKYVSEGYKMNQILLKSIPSVYRLIPTPNENDGYPSLMDQYRTIMLPESAVKDEGSYSCWVPAVVRGKSAKATSDYYRTKENAPKGSAYATFVTQDTSDGKKKLNYRVYLGGPSSHDFDLYDNTNYIYNVMMSHTSLPVDDRRVTIIDPIPASENNGNFVPTSNCFMVAPGGAFCFNPYTYYVNGSSVPNETLQDWCGVSGETLTKPIKSVKVLWQTLEDGDLGDPVLGAVNTYAPLTPDDDHTNIVDLKRGESLADARIYCRVTPNTSGGNGVIAGYSGENGTGDILWSWHVWVTDYAPSSIGSETVLEENRRKLVYKQGSNTRLPMMDRNLGAVAGYDTVPNKELERSKANGLMYQWGRKDPYRSSYTNSVIPDIPVSETIESPMDGLLSCYRGDGITFAMISFDYSTRVSYQTAYQKPEVMYKPGKPDLWSSNRDSTYIYSWGMGGDKGAHDPCPSGWRVCAKEDFYPLYSAWGSGSLNLVGDKNGVNAGGYLISYDDTNRSRGSYYRLPGYWMGNSFGQIGQFGYYWTRDIKGTDLDGHGGYPLRLKSNKTAWEMTVGGYEKEALLIRCIQERAN</sequence>
<gene>
    <name evidence="2" type="ORF">FSA05_00460</name>
</gene>
<protein>
    <submittedName>
        <fullName evidence="2">DUF4906 domain-containing protein</fullName>
    </submittedName>
</protein>
<reference evidence="2 3" key="1">
    <citation type="submission" date="2019-07" db="EMBL/GenBank/DDBJ databases">
        <title>Genome sequencing of Parabacteroides distasonis iSURF_7.</title>
        <authorList>
            <person name="Degefu H.N."/>
            <person name="Ruoff K.L."/>
            <person name="Price C.E."/>
            <person name="Valls R.A."/>
            <person name="O'Toole G.A."/>
        </authorList>
    </citation>
    <scope>NUCLEOTIDE SEQUENCE [LARGE SCALE GENOMIC DNA]</scope>
    <source>
        <strain evidence="2 3">CFPLTA003_1B</strain>
    </source>
</reference>
<dbReference type="EMBL" id="VOHW01000001">
    <property type="protein sequence ID" value="TWV64123.1"/>
    <property type="molecule type" value="Genomic_DNA"/>
</dbReference>
<organism evidence="2 3">
    <name type="scientific">Parabacteroides distasonis</name>
    <dbReference type="NCBI Taxonomy" id="823"/>
    <lineage>
        <taxon>Bacteria</taxon>
        <taxon>Pseudomonadati</taxon>
        <taxon>Bacteroidota</taxon>
        <taxon>Bacteroidia</taxon>
        <taxon>Bacteroidales</taxon>
        <taxon>Tannerellaceae</taxon>
        <taxon>Parabacteroides</taxon>
    </lineage>
</organism>
<dbReference type="AlphaFoldDB" id="A0A5C6KMS7"/>